<dbReference type="GO" id="GO:0007032">
    <property type="term" value="P:endosome organization"/>
    <property type="evidence" value="ECO:0007669"/>
    <property type="project" value="TreeGrafter"/>
</dbReference>
<keyword evidence="3" id="KW-0862">Zinc</keyword>
<sequence>MDLVEAFGARSNASHGINAPGGLDFMERVESGASGDLVIIDPPLGGSAEAPQLFIDTAIRQASRGRGAVVCVAASNECVFVATARGYLLRYGWDENGNEKVTEVEVVGPKQAGDARICALFVDPAANHALLATRGGGGAAAAGAAGAAAEVYYVHRRWSRARAFTELRGAAAGALTAVGWCAKQGDDGQADPSRSGRGGGGSRATASVASGGAAGESCTGPILLGTESGFLLEAVLDERQKKEPPPRVLIEGVKDRRPNGAGSPPSPSPAFTGLQQVVLPSGRKALLAATTSHLRVWVAPTHPPASSSSASASAFTSAWQALFLGPWGGGPTSGSRGSTPGHASSSLPPPPLAVLEAVAPSAHSQLQLWWPVDVSEPPSRFAWLVGGVVYHGDLDWDAAEAAAVSMEAAAGGAAAAAAAGGSAAAVAAAATSAAVAMAGALVGSDVLSGVVSLPLEGSGADDGGAARSLVLTEFHLLLLAGDRLRLVNRVSGRTVAERAFRSPLTRSLTGEQSREIDGLVRDPVSGTTYMAVDEALYDVALQGESRGMWRVYLELQNWDAALRACSGPAQRDEVHRARAEAAAAAGDFRTAAVHFAKITDGRPPFEDVALRLSDCGDPAALQTFLATRLSTLAAAAGAAAGGGGGGGLFGGAPAAASASSGNVSGGAATAAGGGAAGAAAAAGATTAAGGPARAQCTLVAAWLTELLLDAINRALLEAGGESGEAYLTAATALRTHLSDWVHIMDPGTTVSLLASYGRLDELLQLAQLRGDHEGLLEQLMARPQPGGALRALAVLRSPAVSRELVYRFAPGLVAAAAEEAVDFFIAERPPLDPRRLLPALLRYGEPGSPPAARQHVLRYIEYAIGVLGTTDGVVHNLAAALYSLEPGEEGEAALLRYLTRGGRYGSTPLYDTQYALRLAQECGKPRAAVRLMCQLGMYPDAVRSALALDLGLAKGVAGEPEGDDALRRKLWLQVARHVVETGSRAVAAVDGAAAAAAAAGASADGASPSDPTLSHIRTAVEFLREADGLLRIEDILPFFPDFVTIDNFQAAICDSLERYGAAIASLKSDMEEATAIAEALRSDIQMLAARSAAVSLAQPCTRCGGAIGEPAPLTSWPQGGALPPFYVFPTGCAYHLACCAAEVAECVAKPQRSRISMLMSRLSKVRPGASMAPAYGGQPAAEVAALQEALAAELGSEDPRNGELTVALLERAFVEEADRAEAESWAI</sequence>
<accession>A0A835YFN5</accession>
<evidence type="ECO:0000256" key="4">
    <source>
        <dbReference type="SAM" id="Coils"/>
    </source>
</evidence>
<comment type="caution">
    <text evidence="7">The sequence shown here is derived from an EMBL/GenBank/DDBJ whole genome shotgun (WGS) entry which is preliminary data.</text>
</comment>
<dbReference type="PANTHER" id="PTHR23323">
    <property type="entry name" value="VACUOLAR PROTEIN SORTING-ASSOCIATED PROTEIN"/>
    <property type="match status" value="1"/>
</dbReference>
<dbReference type="GO" id="GO:0007033">
    <property type="term" value="P:vacuole organization"/>
    <property type="evidence" value="ECO:0007669"/>
    <property type="project" value="TreeGrafter"/>
</dbReference>
<dbReference type="OrthoDB" id="1845386at2759"/>
<dbReference type="GO" id="GO:0006904">
    <property type="term" value="P:vesicle docking involved in exocytosis"/>
    <property type="evidence" value="ECO:0007669"/>
    <property type="project" value="TreeGrafter"/>
</dbReference>
<reference evidence="7" key="1">
    <citation type="journal article" date="2020" name="bioRxiv">
        <title>Comparative genomics of Chlamydomonas.</title>
        <authorList>
            <person name="Craig R.J."/>
            <person name="Hasan A.R."/>
            <person name="Ness R.W."/>
            <person name="Keightley P.D."/>
        </authorList>
    </citation>
    <scope>NUCLEOTIDE SEQUENCE</scope>
    <source>
        <strain evidence="7">CCAP 11/70</strain>
    </source>
</reference>
<evidence type="ECO:0000256" key="3">
    <source>
        <dbReference type="ARBA" id="ARBA00022833"/>
    </source>
</evidence>
<keyword evidence="1" id="KW-0479">Metal-binding</keyword>
<evidence type="ECO:0000256" key="1">
    <source>
        <dbReference type="ARBA" id="ARBA00022723"/>
    </source>
</evidence>
<organism evidence="7 8">
    <name type="scientific">Edaphochlamys debaryana</name>
    <dbReference type="NCBI Taxonomy" id="47281"/>
    <lineage>
        <taxon>Eukaryota</taxon>
        <taxon>Viridiplantae</taxon>
        <taxon>Chlorophyta</taxon>
        <taxon>core chlorophytes</taxon>
        <taxon>Chlorophyceae</taxon>
        <taxon>CS clade</taxon>
        <taxon>Chlamydomonadales</taxon>
        <taxon>Chlamydomonadales incertae sedis</taxon>
        <taxon>Edaphochlamys</taxon>
    </lineage>
</organism>
<feature type="compositionally biased region" description="Low complexity" evidence="5">
    <location>
        <begin position="333"/>
        <end position="346"/>
    </location>
</feature>
<dbReference type="Proteomes" id="UP000612055">
    <property type="component" value="Unassembled WGS sequence"/>
</dbReference>
<feature type="region of interest" description="Disordered" evidence="5">
    <location>
        <begin position="185"/>
        <end position="215"/>
    </location>
</feature>
<protein>
    <recommendedName>
        <fullName evidence="6">Pep3/Vps18 beta-propeller domain-containing protein</fullName>
    </recommendedName>
</protein>
<evidence type="ECO:0000313" key="8">
    <source>
        <dbReference type="Proteomes" id="UP000612055"/>
    </source>
</evidence>
<dbReference type="GO" id="GO:0005768">
    <property type="term" value="C:endosome"/>
    <property type="evidence" value="ECO:0007669"/>
    <property type="project" value="TreeGrafter"/>
</dbReference>
<dbReference type="InterPro" id="IPR007810">
    <property type="entry name" value="Pep3/Vps18_beta-prop"/>
</dbReference>
<keyword evidence="8" id="KW-1185">Reference proteome</keyword>
<dbReference type="GO" id="GO:0048284">
    <property type="term" value="P:organelle fusion"/>
    <property type="evidence" value="ECO:0007669"/>
    <property type="project" value="TreeGrafter"/>
</dbReference>
<dbReference type="EMBL" id="JAEHOE010000017">
    <property type="protein sequence ID" value="KAG2496729.1"/>
    <property type="molecule type" value="Genomic_DNA"/>
</dbReference>
<feature type="region of interest" description="Disordered" evidence="5">
    <location>
        <begin position="329"/>
        <end position="349"/>
    </location>
</feature>
<dbReference type="GO" id="GO:0030674">
    <property type="term" value="F:protein-macromolecule adaptor activity"/>
    <property type="evidence" value="ECO:0007669"/>
    <property type="project" value="TreeGrafter"/>
</dbReference>
<gene>
    <name evidence="7" type="ORF">HYH03_005142</name>
</gene>
<keyword evidence="4" id="KW-0175">Coiled coil</keyword>
<dbReference type="GO" id="GO:0008270">
    <property type="term" value="F:zinc ion binding"/>
    <property type="evidence" value="ECO:0007669"/>
    <property type="project" value="UniProtKB-KW"/>
</dbReference>
<feature type="coiled-coil region" evidence="4">
    <location>
        <begin position="1063"/>
        <end position="1090"/>
    </location>
</feature>
<evidence type="ECO:0000259" key="6">
    <source>
        <dbReference type="Pfam" id="PF05131"/>
    </source>
</evidence>
<name>A0A835YFN5_9CHLO</name>
<feature type="region of interest" description="Disordered" evidence="5">
    <location>
        <begin position="242"/>
        <end position="273"/>
    </location>
</feature>
<dbReference type="PANTHER" id="PTHR23323:SF26">
    <property type="entry name" value="VACUOLAR PROTEIN SORTING-ASSOCIATED PROTEIN 18 HOMOLOG"/>
    <property type="match status" value="1"/>
</dbReference>
<keyword evidence="2" id="KW-0863">Zinc-finger</keyword>
<evidence type="ECO:0000256" key="2">
    <source>
        <dbReference type="ARBA" id="ARBA00022771"/>
    </source>
</evidence>
<dbReference type="Pfam" id="PF05131">
    <property type="entry name" value="Pep3_Vps18"/>
    <property type="match status" value="1"/>
</dbReference>
<feature type="domain" description="Pep3/Vps18 beta-propeller" evidence="6">
    <location>
        <begin position="68"/>
        <end position="539"/>
    </location>
</feature>
<proteinExistence type="predicted"/>
<dbReference type="AlphaFoldDB" id="A0A835YFN5"/>
<dbReference type="GO" id="GO:0030897">
    <property type="term" value="C:HOPS complex"/>
    <property type="evidence" value="ECO:0007669"/>
    <property type="project" value="TreeGrafter"/>
</dbReference>
<evidence type="ECO:0000256" key="5">
    <source>
        <dbReference type="SAM" id="MobiDB-lite"/>
    </source>
</evidence>
<evidence type="ECO:0000313" key="7">
    <source>
        <dbReference type="EMBL" id="KAG2496729.1"/>
    </source>
</evidence>